<dbReference type="Gene3D" id="2.40.50.100">
    <property type="match status" value="1"/>
</dbReference>
<accession>A0A3B0TZ29</accession>
<reference evidence="4" key="1">
    <citation type="submission" date="2018-06" db="EMBL/GenBank/DDBJ databases">
        <authorList>
            <person name="Zhirakovskaya E."/>
        </authorList>
    </citation>
    <scope>NUCLEOTIDE SEQUENCE</scope>
</reference>
<dbReference type="Pfam" id="PF25989">
    <property type="entry name" value="YknX_C"/>
    <property type="match status" value="1"/>
</dbReference>
<dbReference type="InterPro" id="IPR006143">
    <property type="entry name" value="RND_pump_MFP"/>
</dbReference>
<proteinExistence type="inferred from homology"/>
<dbReference type="InterPro" id="IPR058792">
    <property type="entry name" value="Beta-barrel_RND_2"/>
</dbReference>
<dbReference type="PANTHER" id="PTHR30469:SF15">
    <property type="entry name" value="HLYD FAMILY OF SECRETION PROTEINS"/>
    <property type="match status" value="1"/>
</dbReference>
<dbReference type="AlphaFoldDB" id="A0A3B0TZ29"/>
<dbReference type="PANTHER" id="PTHR30469">
    <property type="entry name" value="MULTIDRUG RESISTANCE PROTEIN MDTA"/>
    <property type="match status" value="1"/>
</dbReference>
<name>A0A3B0TZ29_9ZZZZ</name>
<evidence type="ECO:0000259" key="2">
    <source>
        <dbReference type="Pfam" id="PF25954"/>
    </source>
</evidence>
<evidence type="ECO:0000259" key="3">
    <source>
        <dbReference type="Pfam" id="PF25989"/>
    </source>
</evidence>
<protein>
    <submittedName>
        <fullName evidence="4">Probable Co/Zn/Cd efflux system membrane fusion protein</fullName>
    </submittedName>
</protein>
<evidence type="ECO:0000313" key="4">
    <source>
        <dbReference type="EMBL" id="VAW22020.1"/>
    </source>
</evidence>
<dbReference type="EMBL" id="UOEP01000163">
    <property type="protein sequence ID" value="VAW22020.1"/>
    <property type="molecule type" value="Genomic_DNA"/>
</dbReference>
<dbReference type="SUPFAM" id="SSF111369">
    <property type="entry name" value="HlyD-like secretion proteins"/>
    <property type="match status" value="1"/>
</dbReference>
<dbReference type="GO" id="GO:0015562">
    <property type="term" value="F:efflux transmembrane transporter activity"/>
    <property type="evidence" value="ECO:0007669"/>
    <property type="project" value="TreeGrafter"/>
</dbReference>
<evidence type="ECO:0000256" key="1">
    <source>
        <dbReference type="ARBA" id="ARBA00009477"/>
    </source>
</evidence>
<dbReference type="Gene3D" id="2.40.420.20">
    <property type="match status" value="1"/>
</dbReference>
<dbReference type="Gene3D" id="2.40.30.170">
    <property type="match status" value="1"/>
</dbReference>
<gene>
    <name evidence="4" type="ORF">MNBD_BACTEROID01-892</name>
</gene>
<dbReference type="NCBIfam" id="TIGR01730">
    <property type="entry name" value="RND_mfp"/>
    <property type="match status" value="1"/>
</dbReference>
<sequence>MKSIRILMIAIAFVAIVSCNNQNQSEETELAVPVSVEDIKPQTIRKIINTTGTVNATFEAELNSEVAGKYNLLKNPATGSLFKLGSKVKAGQEIIKLEDEEYVNSIAIESKRLNLEISEQEYEKQKSLYKKGGVTLRELRNSEISLTNAKYEYEIAKIKLENMKIVAPFSGIIVDLPYYTPGIRVASGVLMASLMSYNKMYMEINLPEKNLADVKTGQKVWVTSYTLPNDTLHATVADLSPAISTETRTFKGNISINNPGLKLRPGMFVKAGIIISKKNDVIVIPKDIVVATSRGKLVYIVERSAARERRITTGIENEGMIEVIDGLKFNDRLVVKGFETLRNGSKVKVIR</sequence>
<dbReference type="GO" id="GO:1990281">
    <property type="term" value="C:efflux pump complex"/>
    <property type="evidence" value="ECO:0007669"/>
    <property type="project" value="TreeGrafter"/>
</dbReference>
<dbReference type="Gene3D" id="1.10.287.470">
    <property type="entry name" value="Helix hairpin bin"/>
    <property type="match status" value="1"/>
</dbReference>
<comment type="similarity">
    <text evidence="1">Belongs to the membrane fusion protein (MFP) (TC 8.A.1) family.</text>
</comment>
<dbReference type="Pfam" id="PF25954">
    <property type="entry name" value="Beta-barrel_RND_2"/>
    <property type="match status" value="1"/>
</dbReference>
<dbReference type="PROSITE" id="PS51257">
    <property type="entry name" value="PROKAR_LIPOPROTEIN"/>
    <property type="match status" value="1"/>
</dbReference>
<feature type="domain" description="CusB-like beta-barrel" evidence="2">
    <location>
        <begin position="202"/>
        <end position="271"/>
    </location>
</feature>
<dbReference type="InterPro" id="IPR058637">
    <property type="entry name" value="YknX-like_C"/>
</dbReference>
<feature type="domain" description="YknX-like C-terminal permuted SH3-like" evidence="3">
    <location>
        <begin position="281"/>
        <end position="349"/>
    </location>
</feature>
<organism evidence="4">
    <name type="scientific">hydrothermal vent metagenome</name>
    <dbReference type="NCBI Taxonomy" id="652676"/>
    <lineage>
        <taxon>unclassified sequences</taxon>
        <taxon>metagenomes</taxon>
        <taxon>ecological metagenomes</taxon>
    </lineage>
</organism>
<dbReference type="FunFam" id="2.40.30.170:FF:000010">
    <property type="entry name" value="Efflux RND transporter periplasmic adaptor subunit"/>
    <property type="match status" value="1"/>
</dbReference>